<feature type="region of interest" description="Disordered" evidence="1">
    <location>
        <begin position="287"/>
        <end position="319"/>
    </location>
</feature>
<evidence type="ECO:0000313" key="3">
    <source>
        <dbReference type="Proteomes" id="UP001642483"/>
    </source>
</evidence>
<accession>A0ABP0H3J9</accession>
<feature type="compositionally biased region" description="Basic and acidic residues" evidence="1">
    <location>
        <begin position="300"/>
        <end position="319"/>
    </location>
</feature>
<name>A0ABP0H3J9_CLALP</name>
<organism evidence="2 3">
    <name type="scientific">Clavelina lepadiformis</name>
    <name type="common">Light-bulb sea squirt</name>
    <name type="synonym">Ascidia lepadiformis</name>
    <dbReference type="NCBI Taxonomy" id="159417"/>
    <lineage>
        <taxon>Eukaryota</taxon>
        <taxon>Metazoa</taxon>
        <taxon>Chordata</taxon>
        <taxon>Tunicata</taxon>
        <taxon>Ascidiacea</taxon>
        <taxon>Aplousobranchia</taxon>
        <taxon>Clavelinidae</taxon>
        <taxon>Clavelina</taxon>
    </lineage>
</organism>
<keyword evidence="3" id="KW-1185">Reference proteome</keyword>
<proteinExistence type="predicted"/>
<sequence>MGDKSVCQMAARYEELTSDTGKPKKSKDTIFSKCYTNLITHQFQDNAAKTDDLTPKKIMALRVGELSSSDDTDSEDDLYYRDTQVLNSVASAIQEEFLRKIPSKRKNFAASVNRLRTSAFSVLFTHQTSLDVSDACVEAAPRQHNLLQEDNSAYVIEEEEENACIFSSSKSPVYETIKDVTKVGKTQVPAQTTDCLHDVQSDLASSSKSSHQFPELFTPSDLPRNALILFVGGRKMTAAELRQLDLSRPLQDLLSSQNQSFTLLRILEDSFVLEDCGVVGEEKHQTTDEVSVVSQPRQKSYKDNPKKQEKQALFPKEEKRSPKKSLLSCMKFCGPSKYPQLLQHKNSLCLKSYENLRRKRKCMKFLYKRVIFCGAEICGMPESWLTWVYHLVKSNVSAVECYAVECDDLQHARLLARALGNQIATFNGNKR</sequence>
<dbReference type="EMBL" id="CAWYQH010000174">
    <property type="protein sequence ID" value="CAK8698380.1"/>
    <property type="molecule type" value="Genomic_DNA"/>
</dbReference>
<reference evidence="2 3" key="1">
    <citation type="submission" date="2024-02" db="EMBL/GenBank/DDBJ databases">
        <authorList>
            <person name="Daric V."/>
            <person name="Darras S."/>
        </authorList>
    </citation>
    <scope>NUCLEOTIDE SEQUENCE [LARGE SCALE GENOMIC DNA]</scope>
</reference>
<evidence type="ECO:0000256" key="1">
    <source>
        <dbReference type="SAM" id="MobiDB-lite"/>
    </source>
</evidence>
<comment type="caution">
    <text evidence="2">The sequence shown here is derived from an EMBL/GenBank/DDBJ whole genome shotgun (WGS) entry which is preliminary data.</text>
</comment>
<protein>
    <submittedName>
        <fullName evidence="2">Uncharacterized protein</fullName>
    </submittedName>
</protein>
<dbReference type="Proteomes" id="UP001642483">
    <property type="component" value="Unassembled WGS sequence"/>
</dbReference>
<gene>
    <name evidence="2" type="ORF">CVLEPA_LOCUS31819</name>
</gene>
<evidence type="ECO:0000313" key="2">
    <source>
        <dbReference type="EMBL" id="CAK8698380.1"/>
    </source>
</evidence>
<feature type="compositionally biased region" description="Polar residues" evidence="1">
    <location>
        <begin position="288"/>
        <end position="298"/>
    </location>
</feature>